<reference evidence="1 2" key="1">
    <citation type="journal article" date="2015" name="Genome Announc.">
        <title>Expanding the biotechnology potential of lactobacilli through comparative genomics of 213 strains and associated genera.</title>
        <authorList>
            <person name="Sun Z."/>
            <person name="Harris H.M."/>
            <person name="McCann A."/>
            <person name="Guo C."/>
            <person name="Argimon S."/>
            <person name="Zhang W."/>
            <person name="Yang X."/>
            <person name="Jeffery I.B."/>
            <person name="Cooney J.C."/>
            <person name="Kagawa T.F."/>
            <person name="Liu W."/>
            <person name="Song Y."/>
            <person name="Salvetti E."/>
            <person name="Wrobel A."/>
            <person name="Rasinkangas P."/>
            <person name="Parkhill J."/>
            <person name="Rea M.C."/>
            <person name="O'Sullivan O."/>
            <person name="Ritari J."/>
            <person name="Douillard F.P."/>
            <person name="Paul Ross R."/>
            <person name="Yang R."/>
            <person name="Briner A.E."/>
            <person name="Felis G.E."/>
            <person name="de Vos W.M."/>
            <person name="Barrangou R."/>
            <person name="Klaenhammer T.R."/>
            <person name="Caufield P.W."/>
            <person name="Cui Y."/>
            <person name="Zhang H."/>
            <person name="O'Toole P.W."/>
        </authorList>
    </citation>
    <scope>NUCLEOTIDE SEQUENCE [LARGE SCALE GENOMIC DNA]</scope>
    <source>
        <strain evidence="1 2">DSM 20001</strain>
    </source>
</reference>
<gene>
    <name evidence="1" type="ORF">FD22_GL000482</name>
</gene>
<dbReference type="GeneID" id="65917473"/>
<dbReference type="eggNOG" id="ENOG5030A6A">
    <property type="taxonomic scope" value="Bacteria"/>
</dbReference>
<dbReference type="PATRIC" id="fig|913848.6.peg.494"/>
<organism evidence="1 2">
    <name type="scientific">Loigolactobacillus coryniformis subsp. coryniformis KCTC 3167 = DSM 20001</name>
    <dbReference type="NCBI Taxonomy" id="913848"/>
    <lineage>
        <taxon>Bacteria</taxon>
        <taxon>Bacillati</taxon>
        <taxon>Bacillota</taxon>
        <taxon>Bacilli</taxon>
        <taxon>Lactobacillales</taxon>
        <taxon>Lactobacillaceae</taxon>
        <taxon>Loigolactobacillus</taxon>
    </lineage>
</organism>
<sequence>MKQVAGTIMLIDKTGAPKFLVTKSAADYHLMLADQEDGRTPLATILAAIKDQLGLNVNDLRLGELSNVIIEDQDVSLFVFEWGNIAAQQLSENITSLQAKSYTFEHPKILRGLLTQIDMSGVPHFN</sequence>
<dbReference type="AlphaFoldDB" id="A0A0R1ETJ9"/>
<evidence type="ECO:0000313" key="1">
    <source>
        <dbReference type="EMBL" id="KRK12601.1"/>
    </source>
</evidence>
<dbReference type="RefSeq" id="WP_010011645.1">
    <property type="nucleotide sequence ID" value="NZ_AZCN01000143.1"/>
</dbReference>
<proteinExistence type="predicted"/>
<accession>A0A0R1ETJ9</accession>
<protein>
    <submittedName>
        <fullName evidence="1">Uncharacterized protein</fullName>
    </submittedName>
</protein>
<dbReference type="Proteomes" id="UP000051181">
    <property type="component" value="Unassembled WGS sequence"/>
</dbReference>
<name>A0A0R1ETJ9_9LACO</name>
<comment type="caution">
    <text evidence="1">The sequence shown here is derived from an EMBL/GenBank/DDBJ whole genome shotgun (WGS) entry which is preliminary data.</text>
</comment>
<evidence type="ECO:0000313" key="2">
    <source>
        <dbReference type="Proteomes" id="UP000051181"/>
    </source>
</evidence>
<dbReference type="EMBL" id="AZCN01000143">
    <property type="protein sequence ID" value="KRK12601.1"/>
    <property type="molecule type" value="Genomic_DNA"/>
</dbReference>